<evidence type="ECO:0000313" key="1">
    <source>
        <dbReference type="EMBL" id="CAH3198253.1"/>
    </source>
</evidence>
<sequence length="85" mass="9866">MKEQVSGFFSRPDVDQGSGKLAVQQSLESIAANIKWLERYGGRVYEWLTHPSFKAPQQGTTTRHRMEKPKYLSYDEMIVEKYGRP</sequence>
<comment type="caution">
    <text evidence="1">The sequence shown here is derived from an EMBL/GenBank/DDBJ whole genome shotgun (WGS) entry which is preliminary data.</text>
</comment>
<dbReference type="Gene3D" id="1.25.50.20">
    <property type="match status" value="1"/>
</dbReference>
<name>A0ABN8T2Y7_9CNID</name>
<evidence type="ECO:0000313" key="2">
    <source>
        <dbReference type="Proteomes" id="UP001159427"/>
    </source>
</evidence>
<keyword evidence="2" id="KW-1185">Reference proteome</keyword>
<protein>
    <submittedName>
        <fullName evidence="1">Uncharacterized protein</fullName>
    </submittedName>
</protein>
<dbReference type="EMBL" id="CALNXI010005663">
    <property type="protein sequence ID" value="CAH3198253.1"/>
    <property type="molecule type" value="Genomic_DNA"/>
</dbReference>
<accession>A0ABN8T2Y7</accession>
<reference evidence="1 2" key="1">
    <citation type="submission" date="2022-05" db="EMBL/GenBank/DDBJ databases">
        <authorList>
            <consortium name="Genoscope - CEA"/>
            <person name="William W."/>
        </authorList>
    </citation>
    <scope>NUCLEOTIDE SEQUENCE [LARGE SCALE GENOMIC DNA]</scope>
</reference>
<dbReference type="Proteomes" id="UP001159427">
    <property type="component" value="Unassembled WGS sequence"/>
</dbReference>
<organism evidence="1 2">
    <name type="scientific">Porites evermanni</name>
    <dbReference type="NCBI Taxonomy" id="104178"/>
    <lineage>
        <taxon>Eukaryota</taxon>
        <taxon>Metazoa</taxon>
        <taxon>Cnidaria</taxon>
        <taxon>Anthozoa</taxon>
        <taxon>Hexacorallia</taxon>
        <taxon>Scleractinia</taxon>
        <taxon>Fungiina</taxon>
        <taxon>Poritidae</taxon>
        <taxon>Porites</taxon>
    </lineage>
</organism>
<proteinExistence type="predicted"/>
<gene>
    <name evidence="1" type="ORF">PEVE_00035975</name>
</gene>